<name>A0ACB7RLU4_HYAAI</name>
<comment type="caution">
    <text evidence="1">The sequence shown here is derived from an EMBL/GenBank/DDBJ whole genome shotgun (WGS) entry which is preliminary data.</text>
</comment>
<protein>
    <submittedName>
        <fullName evidence="1">Uncharacterized protein</fullName>
    </submittedName>
</protein>
<accession>A0ACB7RLU4</accession>
<sequence length="183" mass="20578">MVEYKIIDNASGRQLGPGEVGEITLRAPNIMRRYHNRPDDTVEVLNDQGWFRSGDAGYYDSCGNLYVVERIKDVIKCLDQQVAPAEIETLLSQHPLVVEAAVVGIDHPEFGEAPTAFVVLDPSGKGRVSEQDLVRLVADQVSFHKNLHGGVIFVDRIPATDTGKYQRRRLRQEFQQHLQRSIV</sequence>
<gene>
    <name evidence="1" type="ORF">HPB50_009423</name>
</gene>
<organism evidence="1 2">
    <name type="scientific">Hyalomma asiaticum</name>
    <name type="common">Tick</name>
    <dbReference type="NCBI Taxonomy" id="266040"/>
    <lineage>
        <taxon>Eukaryota</taxon>
        <taxon>Metazoa</taxon>
        <taxon>Ecdysozoa</taxon>
        <taxon>Arthropoda</taxon>
        <taxon>Chelicerata</taxon>
        <taxon>Arachnida</taxon>
        <taxon>Acari</taxon>
        <taxon>Parasitiformes</taxon>
        <taxon>Ixodida</taxon>
        <taxon>Ixodoidea</taxon>
        <taxon>Ixodidae</taxon>
        <taxon>Hyalomminae</taxon>
        <taxon>Hyalomma</taxon>
    </lineage>
</organism>
<dbReference type="EMBL" id="CM023488">
    <property type="protein sequence ID" value="KAH6923912.1"/>
    <property type="molecule type" value="Genomic_DNA"/>
</dbReference>
<keyword evidence="2" id="KW-1185">Reference proteome</keyword>
<proteinExistence type="predicted"/>
<evidence type="ECO:0000313" key="2">
    <source>
        <dbReference type="Proteomes" id="UP000821845"/>
    </source>
</evidence>
<evidence type="ECO:0000313" key="1">
    <source>
        <dbReference type="EMBL" id="KAH6923912.1"/>
    </source>
</evidence>
<dbReference type="Proteomes" id="UP000821845">
    <property type="component" value="Chromosome 8"/>
</dbReference>
<reference evidence="1" key="1">
    <citation type="submission" date="2020-05" db="EMBL/GenBank/DDBJ databases">
        <title>Large-scale comparative analyses of tick genomes elucidate their genetic diversity and vector capacities.</title>
        <authorList>
            <person name="Jia N."/>
            <person name="Wang J."/>
            <person name="Shi W."/>
            <person name="Du L."/>
            <person name="Sun Y."/>
            <person name="Zhan W."/>
            <person name="Jiang J."/>
            <person name="Wang Q."/>
            <person name="Zhang B."/>
            <person name="Ji P."/>
            <person name="Sakyi L.B."/>
            <person name="Cui X."/>
            <person name="Yuan T."/>
            <person name="Jiang B."/>
            <person name="Yang W."/>
            <person name="Lam T.T.-Y."/>
            <person name="Chang Q."/>
            <person name="Ding S."/>
            <person name="Wang X."/>
            <person name="Zhu J."/>
            <person name="Ruan X."/>
            <person name="Zhao L."/>
            <person name="Wei J."/>
            <person name="Que T."/>
            <person name="Du C."/>
            <person name="Cheng J."/>
            <person name="Dai P."/>
            <person name="Han X."/>
            <person name="Huang E."/>
            <person name="Gao Y."/>
            <person name="Liu J."/>
            <person name="Shao H."/>
            <person name="Ye R."/>
            <person name="Li L."/>
            <person name="Wei W."/>
            <person name="Wang X."/>
            <person name="Wang C."/>
            <person name="Yang T."/>
            <person name="Huo Q."/>
            <person name="Li W."/>
            <person name="Guo W."/>
            <person name="Chen H."/>
            <person name="Zhou L."/>
            <person name="Ni X."/>
            <person name="Tian J."/>
            <person name="Zhou Y."/>
            <person name="Sheng Y."/>
            <person name="Liu T."/>
            <person name="Pan Y."/>
            <person name="Xia L."/>
            <person name="Li J."/>
            <person name="Zhao F."/>
            <person name="Cao W."/>
        </authorList>
    </citation>
    <scope>NUCLEOTIDE SEQUENCE</scope>
    <source>
        <strain evidence="1">Hyas-2018</strain>
    </source>
</reference>